<comment type="similarity">
    <text evidence="1">Belongs to the MAD2 family.</text>
</comment>
<gene>
    <name evidence="3" type="ORF">D0862_05043</name>
</gene>
<evidence type="ECO:0000259" key="2">
    <source>
        <dbReference type="PROSITE" id="PS50815"/>
    </source>
</evidence>
<accession>A0A3M7GWV9</accession>
<dbReference type="InterPro" id="IPR003511">
    <property type="entry name" value="HORMA_dom"/>
</dbReference>
<evidence type="ECO:0000256" key="1">
    <source>
        <dbReference type="ARBA" id="ARBA00010348"/>
    </source>
</evidence>
<dbReference type="SUPFAM" id="SSF56019">
    <property type="entry name" value="The spindle assembly checkpoint protein mad2"/>
    <property type="match status" value="1"/>
</dbReference>
<dbReference type="Gene3D" id="3.30.900.10">
    <property type="entry name" value="HORMA domain"/>
    <property type="match status" value="1"/>
</dbReference>
<protein>
    <recommendedName>
        <fullName evidence="2">HORMA domain-containing protein</fullName>
    </recommendedName>
</protein>
<dbReference type="PROSITE" id="PS50815">
    <property type="entry name" value="HORMA"/>
    <property type="match status" value="1"/>
</dbReference>
<evidence type="ECO:0000313" key="4">
    <source>
        <dbReference type="Proteomes" id="UP000281468"/>
    </source>
</evidence>
<dbReference type="GO" id="GO:0016035">
    <property type="term" value="C:zeta DNA polymerase complex"/>
    <property type="evidence" value="ECO:0007669"/>
    <property type="project" value="TreeGrafter"/>
</dbReference>
<feature type="domain" description="HORMA" evidence="2">
    <location>
        <begin position="25"/>
        <end position="230"/>
    </location>
</feature>
<dbReference type="PANTHER" id="PTHR11842:SF10">
    <property type="entry name" value="MITOTIC SPINDLE ASSEMBLY CHECKPOINT PROTEIN MAD2B"/>
    <property type="match status" value="1"/>
</dbReference>
<evidence type="ECO:0000313" key="3">
    <source>
        <dbReference type="EMBL" id="RMZ05245.1"/>
    </source>
</evidence>
<dbReference type="InterPro" id="IPR045091">
    <property type="entry name" value="Mad2-like"/>
</dbReference>
<organism evidence="3 4">
    <name type="scientific">Hortaea werneckii</name>
    <name type="common">Black yeast</name>
    <name type="synonym">Cladosporium werneckii</name>
    <dbReference type="NCBI Taxonomy" id="91943"/>
    <lineage>
        <taxon>Eukaryota</taxon>
        <taxon>Fungi</taxon>
        <taxon>Dikarya</taxon>
        <taxon>Ascomycota</taxon>
        <taxon>Pezizomycotina</taxon>
        <taxon>Dothideomycetes</taxon>
        <taxon>Dothideomycetidae</taxon>
        <taxon>Mycosphaerellales</taxon>
        <taxon>Teratosphaeriaceae</taxon>
        <taxon>Hortaea</taxon>
    </lineage>
</organism>
<dbReference type="Proteomes" id="UP000281468">
    <property type="component" value="Unassembled WGS sequence"/>
</dbReference>
<dbReference type="Pfam" id="PF02301">
    <property type="entry name" value="HORMA"/>
    <property type="match status" value="1"/>
</dbReference>
<sequence length="236" mass="26196">MMRFDIATSVEIETSTMASEPASFRALITAFTDFLTVAIHTILYERAIYPKTSFLSARKYNFPVRQSRHPKVCEWINDAVNSVETELLKGTVERVLVVLYTKENKPVERFVFDVSRFPSVPASDLDTPLERRDANGEKLPVLPIVDMEEQFRATMSKLANCATSLRALPEHSAFTVAIELKSEGQPPIGHPQAWIPVQATHDMGGSPNASKSAVPLRAIAAGEMVFESWIEENGAS</sequence>
<dbReference type="PANTHER" id="PTHR11842">
    <property type="entry name" value="MITOTIC SPINDLE ASSEMBLY CHECKPOINT PROTEIN MAD2"/>
    <property type="match status" value="1"/>
</dbReference>
<dbReference type="EMBL" id="QWIQ01000128">
    <property type="protein sequence ID" value="RMZ05245.1"/>
    <property type="molecule type" value="Genomic_DNA"/>
</dbReference>
<comment type="caution">
    <text evidence="3">The sequence shown here is derived from an EMBL/GenBank/DDBJ whole genome shotgun (WGS) entry which is preliminary data.</text>
</comment>
<dbReference type="AlphaFoldDB" id="A0A3M7GWV9"/>
<dbReference type="InterPro" id="IPR036570">
    <property type="entry name" value="HORMA_dom_sf"/>
</dbReference>
<proteinExistence type="inferred from homology"/>
<dbReference type="VEuPathDB" id="FungiDB:BTJ68_14084"/>
<reference evidence="3 4" key="1">
    <citation type="journal article" date="2018" name="BMC Genomics">
        <title>Genomic evidence for intraspecific hybridization in a clonal and extremely halotolerant yeast.</title>
        <authorList>
            <person name="Gostincar C."/>
            <person name="Stajich J.E."/>
            <person name="Zupancic J."/>
            <person name="Zalar P."/>
            <person name="Gunde-Cimerman N."/>
        </authorList>
    </citation>
    <scope>NUCLEOTIDE SEQUENCE [LARGE SCALE GENOMIC DNA]</scope>
    <source>
        <strain evidence="3 4">EXF-171</strain>
    </source>
</reference>
<name>A0A3M7GWV9_HORWE</name>